<evidence type="ECO:0000313" key="2">
    <source>
        <dbReference type="Proteomes" id="UP000014062"/>
    </source>
</evidence>
<organism evidence="1 2">
    <name type="scientific">Streptomyces lividans 1326</name>
    <dbReference type="NCBI Taxonomy" id="1200984"/>
    <lineage>
        <taxon>Bacteria</taxon>
        <taxon>Bacillati</taxon>
        <taxon>Actinomycetota</taxon>
        <taxon>Actinomycetes</taxon>
        <taxon>Kitasatosporales</taxon>
        <taxon>Streptomycetaceae</taxon>
        <taxon>Streptomyces</taxon>
    </lineage>
</organism>
<accession>A0A7U9HF48</accession>
<sequence>MSTIHRRDSAGFAGRSRRLIGALLAAMPPIVTNTFAAWSGPCQRAS</sequence>
<dbReference type="EMBL" id="CM001889">
    <property type="protein sequence ID" value="EOY52633.1"/>
    <property type="molecule type" value="Genomic_DNA"/>
</dbReference>
<gene>
    <name evidence="1" type="ORF">SLI_7935</name>
</gene>
<name>A0A7U9HF48_STRLI</name>
<evidence type="ECO:0000313" key="1">
    <source>
        <dbReference type="EMBL" id="EOY52633.1"/>
    </source>
</evidence>
<reference evidence="2" key="1">
    <citation type="journal article" date="2013" name="Genome Biol. Evol.">
        <title>The genome sequence of Streptomyces lividans 66 reveals a novel tRNA-dependent peptide biosynthetic system within a metal-related genomic island.</title>
        <authorList>
            <person name="Cruz-Morales P."/>
            <person name="Vijgenboom E."/>
            <person name="Iruegas-Bocardo F."/>
            <person name="Girard G."/>
            <person name="Yanez-Guerra L.A."/>
            <person name="Ramos-Aboites H.E."/>
            <person name="Pernodet J.L."/>
            <person name="Anne J."/>
            <person name="van Wezel G.P."/>
            <person name="Barona-Gomez F."/>
        </authorList>
    </citation>
    <scope>NUCLEOTIDE SEQUENCE [LARGE SCALE GENOMIC DNA]</scope>
    <source>
        <strain evidence="2">1326</strain>
    </source>
</reference>
<proteinExistence type="predicted"/>
<dbReference type="Proteomes" id="UP000014062">
    <property type="component" value="Chromosome"/>
</dbReference>
<protein>
    <submittedName>
        <fullName evidence="1">Uncharacterized protein</fullName>
    </submittedName>
</protein>
<dbReference type="AlphaFoldDB" id="A0A7U9HF48"/>